<evidence type="ECO:0000313" key="3">
    <source>
        <dbReference type="EMBL" id="OQS31134.1"/>
    </source>
</evidence>
<evidence type="ECO:0000259" key="2">
    <source>
        <dbReference type="Pfam" id="PF14690"/>
    </source>
</evidence>
<accession>A0A1W0C8R4</accession>
<dbReference type="Pfam" id="PF01610">
    <property type="entry name" value="DDE_Tnp_ISL3"/>
    <property type="match status" value="1"/>
</dbReference>
<reference evidence="3 4" key="1">
    <citation type="submission" date="2017-02" db="EMBL/GenBank/DDBJ databases">
        <title>Chromobacterium haemolyticum H5244.</title>
        <authorList>
            <person name="Gulvik C.A."/>
        </authorList>
    </citation>
    <scope>NUCLEOTIDE SEQUENCE [LARGE SCALE GENOMIC DNA]</scope>
    <source>
        <strain evidence="3 4">H5244</strain>
    </source>
</reference>
<proteinExistence type="predicted"/>
<dbReference type="EMBL" id="MUKV01000074">
    <property type="protein sequence ID" value="OQS31134.1"/>
    <property type="molecule type" value="Genomic_DNA"/>
</dbReference>
<feature type="domain" description="Transposase IS204/IS1001/IS1096/IS1165 zinc-finger" evidence="2">
    <location>
        <begin position="37"/>
        <end position="83"/>
    </location>
</feature>
<dbReference type="PANTHER" id="PTHR33498">
    <property type="entry name" value="TRANSPOSASE FOR INSERTION SEQUENCE ELEMENT IS1557"/>
    <property type="match status" value="1"/>
</dbReference>
<dbReference type="RefSeq" id="WP_081557140.1">
    <property type="nucleotide sequence ID" value="NZ_MUKV01000074.1"/>
</dbReference>
<dbReference type="InterPro" id="IPR047951">
    <property type="entry name" value="Transpos_ISL3"/>
</dbReference>
<dbReference type="Proteomes" id="UP000192721">
    <property type="component" value="Unassembled WGS sequence"/>
</dbReference>
<evidence type="ECO:0000313" key="4">
    <source>
        <dbReference type="Proteomes" id="UP000192721"/>
    </source>
</evidence>
<gene>
    <name evidence="3" type="ORF">B0T45_23235</name>
</gene>
<dbReference type="InterPro" id="IPR002560">
    <property type="entry name" value="Transposase_DDE"/>
</dbReference>
<name>A0A1W0C8R4_9NEIS</name>
<evidence type="ECO:0000259" key="1">
    <source>
        <dbReference type="Pfam" id="PF01610"/>
    </source>
</evidence>
<dbReference type="NCBIfam" id="NF033550">
    <property type="entry name" value="transpos_ISL3"/>
    <property type="match status" value="1"/>
</dbReference>
<protein>
    <submittedName>
        <fullName evidence="3">ISL3 family transposase</fullName>
    </submittedName>
</protein>
<dbReference type="AlphaFoldDB" id="A0A1W0C8R4"/>
<comment type="caution">
    <text evidence="3">The sequence shown here is derived from an EMBL/GenBank/DDBJ whole genome shotgun (WGS) entry which is preliminary data.</text>
</comment>
<dbReference type="Pfam" id="PF14690">
    <property type="entry name" value="Zn_ribbon_ISL3"/>
    <property type="match status" value="1"/>
</dbReference>
<dbReference type="InterPro" id="IPR029261">
    <property type="entry name" value="Transposase_Znf"/>
</dbReference>
<sequence>MTDLTVPQTLLHPLEARVVGFQEEADDCHFQVAYPDPECCQACGTVGQVVRFGKKQMKFIDLPLRGKRVTLWLIRRRYLCRSCNSTFSPETPEMSEKHRMTKRCHDYIIKTALGRTNADVGREIGVDESVVRKVVKSYCEVKGADYQPMAPRVLGIDELYLTRKYRCVLTNIEESTIIDLLESRTHKTVYHYLSHLSGRKNVEIVCMDMWNPYRDVAKALFPQAAIVVDRFHIQRTANEVMETIRKSIKTGLSQHRRRALKGDRKLMLMRRRDLNPMQELVIQTWLDQFPELGQAYQLKEAFFDIWKATSECEAREAYREWLSCIPASQQASWAPLVTSMTNWEREIFAYFGAGQRNTNAFTESINRQMRDLHRDTRGMSFEMFRAKMLFSLEHKTRKPKPRRASPFEHAMGRMIPTSTDDWLDDFEETQDLGVSIKAVLSAFAPPKPINLDQVVYPAINNDDLII</sequence>
<dbReference type="PANTHER" id="PTHR33498:SF1">
    <property type="entry name" value="TRANSPOSASE FOR INSERTION SEQUENCE ELEMENT IS1557"/>
    <property type="match status" value="1"/>
</dbReference>
<organism evidence="3 4">
    <name type="scientific">Chromobacterium haemolyticum</name>
    <dbReference type="NCBI Taxonomy" id="394935"/>
    <lineage>
        <taxon>Bacteria</taxon>
        <taxon>Pseudomonadati</taxon>
        <taxon>Pseudomonadota</taxon>
        <taxon>Betaproteobacteria</taxon>
        <taxon>Neisseriales</taxon>
        <taxon>Chromobacteriaceae</taxon>
        <taxon>Chromobacterium</taxon>
    </lineage>
</organism>
<feature type="domain" description="Transposase IS204/IS1001/IS1096/IS1165 DDE" evidence="1">
    <location>
        <begin position="154"/>
        <end position="387"/>
    </location>
</feature>